<name>A0A9N9H939_9GLOM</name>
<evidence type="ECO:0000313" key="2">
    <source>
        <dbReference type="Proteomes" id="UP000789570"/>
    </source>
</evidence>
<protein>
    <submittedName>
        <fullName evidence="1">16151_t:CDS:1</fullName>
    </submittedName>
</protein>
<reference evidence="1" key="1">
    <citation type="submission" date="2021-06" db="EMBL/GenBank/DDBJ databases">
        <authorList>
            <person name="Kallberg Y."/>
            <person name="Tangrot J."/>
            <person name="Rosling A."/>
        </authorList>
    </citation>
    <scope>NUCLEOTIDE SEQUENCE</scope>
    <source>
        <strain evidence="1">UK204</strain>
    </source>
</reference>
<organism evidence="1 2">
    <name type="scientific">Funneliformis caledonium</name>
    <dbReference type="NCBI Taxonomy" id="1117310"/>
    <lineage>
        <taxon>Eukaryota</taxon>
        <taxon>Fungi</taxon>
        <taxon>Fungi incertae sedis</taxon>
        <taxon>Mucoromycota</taxon>
        <taxon>Glomeromycotina</taxon>
        <taxon>Glomeromycetes</taxon>
        <taxon>Glomerales</taxon>
        <taxon>Glomeraceae</taxon>
        <taxon>Funneliformis</taxon>
    </lineage>
</organism>
<comment type="caution">
    <text evidence="1">The sequence shown here is derived from an EMBL/GenBank/DDBJ whole genome shotgun (WGS) entry which is preliminary data.</text>
</comment>
<evidence type="ECO:0000313" key="1">
    <source>
        <dbReference type="EMBL" id="CAG8657892.1"/>
    </source>
</evidence>
<dbReference type="OrthoDB" id="2422613at2759"/>
<gene>
    <name evidence="1" type="ORF">FCALED_LOCUS11399</name>
</gene>
<accession>A0A9N9H939</accession>
<dbReference type="Proteomes" id="UP000789570">
    <property type="component" value="Unassembled WGS sequence"/>
</dbReference>
<proteinExistence type="predicted"/>
<dbReference type="EMBL" id="CAJVPQ010004763">
    <property type="protein sequence ID" value="CAG8657892.1"/>
    <property type="molecule type" value="Genomic_DNA"/>
</dbReference>
<dbReference type="AlphaFoldDB" id="A0A9N9H939"/>
<keyword evidence="2" id="KW-1185">Reference proteome</keyword>
<sequence length="168" mass="19469">MITRKTRQASKVNQICMIIDELLRGQDKNQSYVKVSLPKEIDMNNVDVHILEEVHAEYLAERVGNDIFIKYDGINKERMQRRLTNSAEAFNPNWTVENNSICVVGGAERRPDVGVWFIRPTFAQRSRPIINQCPPPSVYIEVIVLISTEKNRKIKWFVLLDLDPLVVF</sequence>